<comment type="similarity">
    <text evidence="3">Belongs to the OST3/OST6 family.</text>
</comment>
<keyword evidence="9 13" id="KW-1133">Transmembrane helix</keyword>
<evidence type="ECO:0000256" key="8">
    <source>
        <dbReference type="ARBA" id="ARBA00022842"/>
    </source>
</evidence>
<evidence type="ECO:0000256" key="12">
    <source>
        <dbReference type="ARBA" id="ARBA00043952"/>
    </source>
</evidence>
<comment type="function">
    <text evidence="1">Subunit of the oligosaccharyl transferase (OST) complex that catalyzes the initial transfer of a defined glycan (Glc(3)Man(9)GlcNAc(2) in eukaryotes) from the lipid carrier dolichol-pyrophosphate to an asparagine residue within an Asn-X-Ser/Thr consensus motif in nascent polypeptide chains, the first step in protein N-glycosylation. N-glycosylation occurs cotranslationally and the complex associates with the Sec61 complex at the channel-forming translocon complex that mediates protein translocation across the endoplasmic reticulum (ER). All subunits are required for a maximal enzyme activity.</text>
</comment>
<dbReference type="Gene3D" id="3.40.30.10">
    <property type="entry name" value="Glutaredoxin"/>
    <property type="match status" value="1"/>
</dbReference>
<keyword evidence="10 13" id="KW-0472">Membrane</keyword>
<dbReference type="InterPro" id="IPR036249">
    <property type="entry name" value="Thioredoxin-like_sf"/>
</dbReference>
<evidence type="ECO:0000256" key="6">
    <source>
        <dbReference type="ARBA" id="ARBA00022729"/>
    </source>
</evidence>
<dbReference type="Pfam" id="PF04756">
    <property type="entry name" value="OST3_OST6"/>
    <property type="match status" value="1"/>
</dbReference>
<gene>
    <name evidence="14" type="ORF">DSTB1V02_LOCUS928</name>
</gene>
<evidence type="ECO:0000256" key="9">
    <source>
        <dbReference type="ARBA" id="ARBA00022989"/>
    </source>
</evidence>
<evidence type="ECO:0000256" key="11">
    <source>
        <dbReference type="ARBA" id="ARBA00023157"/>
    </source>
</evidence>
<protein>
    <recommendedName>
        <fullName evidence="16">Magnesium transporter protein 1</fullName>
    </recommendedName>
</protein>
<evidence type="ECO:0000313" key="14">
    <source>
        <dbReference type="EMBL" id="CAD7240926.1"/>
    </source>
</evidence>
<keyword evidence="7" id="KW-0256">Endoplasmic reticulum</keyword>
<dbReference type="InterPro" id="IPR021149">
    <property type="entry name" value="OligosaccharylTrfase_OST3/OST6"/>
</dbReference>
<evidence type="ECO:0000256" key="1">
    <source>
        <dbReference type="ARBA" id="ARBA00002791"/>
    </source>
</evidence>
<dbReference type="PANTHER" id="PTHR12692:SF0">
    <property type="entry name" value="GH11935P"/>
    <property type="match status" value="1"/>
</dbReference>
<dbReference type="FunFam" id="3.40.30.10:FF:000009">
    <property type="entry name" value="Tumor suppressor candidate 3"/>
    <property type="match status" value="1"/>
</dbReference>
<evidence type="ECO:0000256" key="2">
    <source>
        <dbReference type="ARBA" id="ARBA00004477"/>
    </source>
</evidence>
<comment type="pathway">
    <text evidence="12">Protein modification.</text>
</comment>
<feature type="transmembrane region" description="Helical" evidence="13">
    <location>
        <begin position="184"/>
        <end position="203"/>
    </location>
</feature>
<organism evidence="14">
    <name type="scientific">Darwinula stevensoni</name>
    <dbReference type="NCBI Taxonomy" id="69355"/>
    <lineage>
        <taxon>Eukaryota</taxon>
        <taxon>Metazoa</taxon>
        <taxon>Ecdysozoa</taxon>
        <taxon>Arthropoda</taxon>
        <taxon>Crustacea</taxon>
        <taxon>Oligostraca</taxon>
        <taxon>Ostracoda</taxon>
        <taxon>Podocopa</taxon>
        <taxon>Podocopida</taxon>
        <taxon>Darwinulocopina</taxon>
        <taxon>Darwinuloidea</taxon>
        <taxon>Darwinulidae</taxon>
        <taxon>Darwinula</taxon>
    </lineage>
</organism>
<dbReference type="SUPFAM" id="SSF52833">
    <property type="entry name" value="Thioredoxin-like"/>
    <property type="match status" value="1"/>
</dbReference>
<dbReference type="GO" id="GO:0015693">
    <property type="term" value="P:magnesium ion transport"/>
    <property type="evidence" value="ECO:0007669"/>
    <property type="project" value="UniProtKB-ARBA"/>
</dbReference>
<dbReference type="GO" id="GO:0008250">
    <property type="term" value="C:oligosaccharyltransferase complex"/>
    <property type="evidence" value="ECO:0007669"/>
    <property type="project" value="TreeGrafter"/>
</dbReference>
<keyword evidence="5 13" id="KW-0812">Transmembrane</keyword>
<dbReference type="GO" id="GO:0018279">
    <property type="term" value="P:protein N-linked glycosylation via asparagine"/>
    <property type="evidence" value="ECO:0007669"/>
    <property type="project" value="TreeGrafter"/>
</dbReference>
<feature type="transmembrane region" description="Helical" evidence="13">
    <location>
        <begin position="269"/>
        <end position="289"/>
    </location>
</feature>
<comment type="subcellular location">
    <subcellularLocation>
        <location evidence="2">Endoplasmic reticulum membrane</location>
        <topology evidence="2">Multi-pass membrane protein</topology>
    </subcellularLocation>
</comment>
<reference evidence="14" key="1">
    <citation type="submission" date="2020-11" db="EMBL/GenBank/DDBJ databases">
        <authorList>
            <person name="Tran Van P."/>
        </authorList>
    </citation>
    <scope>NUCLEOTIDE SEQUENCE</scope>
</reference>
<feature type="transmembrane region" description="Helical" evidence="13">
    <location>
        <begin position="236"/>
        <end position="257"/>
    </location>
</feature>
<dbReference type="Proteomes" id="UP000677054">
    <property type="component" value="Unassembled WGS sequence"/>
</dbReference>
<evidence type="ECO:0000256" key="4">
    <source>
        <dbReference type="ARBA" id="ARBA00022448"/>
    </source>
</evidence>
<dbReference type="EMBL" id="CAJPEV010000075">
    <property type="protein sequence ID" value="CAG0880144.1"/>
    <property type="molecule type" value="Genomic_DNA"/>
</dbReference>
<evidence type="ECO:0000313" key="15">
    <source>
        <dbReference type="Proteomes" id="UP000677054"/>
    </source>
</evidence>
<feature type="transmembrane region" description="Helical" evidence="13">
    <location>
        <begin position="153"/>
        <end position="172"/>
    </location>
</feature>
<evidence type="ECO:0000256" key="13">
    <source>
        <dbReference type="SAM" id="Phobius"/>
    </source>
</evidence>
<keyword evidence="11" id="KW-1015">Disulfide bond</keyword>
<evidence type="ECO:0000256" key="3">
    <source>
        <dbReference type="ARBA" id="ARBA00009561"/>
    </source>
</evidence>
<dbReference type="EMBL" id="LR899592">
    <property type="protein sequence ID" value="CAD7240926.1"/>
    <property type="molecule type" value="Genomic_DNA"/>
</dbReference>
<dbReference type="PANTHER" id="PTHR12692">
    <property type="entry name" value="DOLICHYL-DIPHOSPHOOLIGOSACCHARIDE--PROTEIN GLYCOSYLTRANSFERASE-RELATED"/>
    <property type="match status" value="1"/>
</dbReference>
<keyword evidence="8" id="KW-0460">Magnesium</keyword>
<keyword evidence="6" id="KW-0732">Signal</keyword>
<proteinExistence type="inferred from homology"/>
<evidence type="ECO:0000256" key="10">
    <source>
        <dbReference type="ARBA" id="ARBA00023136"/>
    </source>
</evidence>
<dbReference type="AlphaFoldDB" id="A0A7R9A030"/>
<evidence type="ECO:0000256" key="7">
    <source>
        <dbReference type="ARBA" id="ARBA00022824"/>
    </source>
</evidence>
<sequence length="303" mass="34338">MKSLGERVQQLTENAMKKSITRMNKEKFMLYAKSVPRNYSLVVMFTALSSKRQCAICRQAFDEFQIVANSFRYSQSFSNKLFFGLVDFDEASDVFQYMKVNAAPQIMHFPGKGKQKKGDVMDFGMYGLSAEAVAKWILERTEIQIRVFRPPNYSGSIAILILFVLVAGLLYLRRNNLDFLANKTMWGLACLGFMFAMISGQMWNHIRSPPFIHRNHQGNFGYIYGSSQGQLVLETYIVIGIYAAIVFGMILMIESGSNTSKTDVGKKKLQAVIGLALMAFFFSLLLSIFRSKSGGYPYSFLLK</sequence>
<evidence type="ECO:0000256" key="5">
    <source>
        <dbReference type="ARBA" id="ARBA00022692"/>
    </source>
</evidence>
<dbReference type="OrthoDB" id="67566at2759"/>
<keyword evidence="15" id="KW-1185">Reference proteome</keyword>
<name>A0A7R9A030_9CRUS</name>
<evidence type="ECO:0008006" key="16">
    <source>
        <dbReference type="Google" id="ProtNLM"/>
    </source>
</evidence>
<keyword evidence="4" id="KW-0813">Transport</keyword>
<accession>A0A7R9A030</accession>